<organism evidence="3 4">
    <name type="scientific">Luteibacter yeojuensis</name>
    <dbReference type="NCBI Taxonomy" id="345309"/>
    <lineage>
        <taxon>Bacteria</taxon>
        <taxon>Pseudomonadati</taxon>
        <taxon>Pseudomonadota</taxon>
        <taxon>Gammaproteobacteria</taxon>
        <taxon>Lysobacterales</taxon>
        <taxon>Rhodanobacteraceae</taxon>
        <taxon>Luteibacter</taxon>
    </lineage>
</organism>
<feature type="region of interest" description="Disordered" evidence="1">
    <location>
        <begin position="132"/>
        <end position="166"/>
    </location>
</feature>
<dbReference type="RefSeq" id="WP_045827706.1">
    <property type="nucleotide sequence ID" value="NZ_JZRB01000002.1"/>
</dbReference>
<proteinExistence type="predicted"/>
<comment type="caution">
    <text evidence="3">The sequence shown here is derived from an EMBL/GenBank/DDBJ whole genome shotgun (WGS) entry which is preliminary data.</text>
</comment>
<dbReference type="PATRIC" id="fig|345309.4.peg.1287"/>
<evidence type="ECO:0000256" key="2">
    <source>
        <dbReference type="SAM" id="SignalP"/>
    </source>
</evidence>
<evidence type="ECO:0000256" key="1">
    <source>
        <dbReference type="SAM" id="MobiDB-lite"/>
    </source>
</evidence>
<feature type="chain" id="PRO_5002463562" description="Lipoprotein" evidence="2">
    <location>
        <begin position="25"/>
        <end position="166"/>
    </location>
</feature>
<feature type="compositionally biased region" description="Basic and acidic residues" evidence="1">
    <location>
        <begin position="132"/>
        <end position="154"/>
    </location>
</feature>
<dbReference type="OrthoDB" id="5954450at2"/>
<evidence type="ECO:0000313" key="3">
    <source>
        <dbReference type="EMBL" id="KJV37169.1"/>
    </source>
</evidence>
<feature type="signal peptide" evidence="2">
    <location>
        <begin position="1"/>
        <end position="24"/>
    </location>
</feature>
<dbReference type="EMBL" id="JZRB01000002">
    <property type="protein sequence ID" value="KJV37169.1"/>
    <property type="molecule type" value="Genomic_DNA"/>
</dbReference>
<dbReference type="Proteomes" id="UP000033651">
    <property type="component" value="Unassembled WGS sequence"/>
</dbReference>
<reference evidence="3 4" key="1">
    <citation type="submission" date="2015-03" db="EMBL/GenBank/DDBJ databases">
        <title>Draft genome sequence of Luteibacter yeojuensis strain SU11.</title>
        <authorList>
            <person name="Sulaiman J."/>
            <person name="Priya K."/>
            <person name="Chan K.-G."/>
        </authorList>
    </citation>
    <scope>NUCLEOTIDE SEQUENCE [LARGE SCALE GENOMIC DNA]</scope>
    <source>
        <strain evidence="3 4">SU11</strain>
    </source>
</reference>
<protein>
    <recommendedName>
        <fullName evidence="5">Lipoprotein</fullName>
    </recommendedName>
</protein>
<name>A0A0F3L491_9GAMM</name>
<evidence type="ECO:0000313" key="4">
    <source>
        <dbReference type="Proteomes" id="UP000033651"/>
    </source>
</evidence>
<evidence type="ECO:0008006" key="5">
    <source>
        <dbReference type="Google" id="ProtNLM"/>
    </source>
</evidence>
<keyword evidence="2" id="KW-0732">Signal</keyword>
<sequence length="166" mass="17922">MTRVPTLMARIGAALFLASTLVLAGCHGGATKGDKIATSSEQGQFDYTLKAYKSGQFQTTDGAVLSAADAGSHFAYLKDTGKLPKTVLLLPSDDSKIRDNHLGFMARMALDYGFAVYYDKKGELVRLNAVESEARQLEDTPHKADLPDRMKGKEASSGAYDPQTQQ</sequence>
<gene>
    <name evidence="3" type="ORF">VI08_01170</name>
</gene>
<keyword evidence="4" id="KW-1185">Reference proteome</keyword>
<dbReference type="AlphaFoldDB" id="A0A0F3L491"/>
<accession>A0A0F3L491</accession>
<dbReference type="PROSITE" id="PS51257">
    <property type="entry name" value="PROKAR_LIPOPROTEIN"/>
    <property type="match status" value="1"/>
</dbReference>